<feature type="domain" description="Oxidoreductase molybdopterin-binding" evidence="3">
    <location>
        <begin position="254"/>
        <end position="404"/>
    </location>
</feature>
<dbReference type="Proteomes" id="UP000238083">
    <property type="component" value="Unassembled WGS sequence"/>
</dbReference>
<feature type="transmembrane region" description="Helical" evidence="2">
    <location>
        <begin position="90"/>
        <end position="110"/>
    </location>
</feature>
<dbReference type="Pfam" id="PF00174">
    <property type="entry name" value="Oxidored_molyb"/>
    <property type="match status" value="1"/>
</dbReference>
<keyword evidence="5" id="KW-1185">Reference proteome</keyword>
<feature type="region of interest" description="Disordered" evidence="1">
    <location>
        <begin position="1"/>
        <end position="25"/>
    </location>
</feature>
<dbReference type="GO" id="GO:0043546">
    <property type="term" value="F:molybdopterin cofactor binding"/>
    <property type="evidence" value="ECO:0007669"/>
    <property type="project" value="TreeGrafter"/>
</dbReference>
<evidence type="ECO:0000259" key="3">
    <source>
        <dbReference type="Pfam" id="PF00174"/>
    </source>
</evidence>
<organism evidence="4 5">
    <name type="scientific">Kineococcus rhizosphaerae</name>
    <dbReference type="NCBI Taxonomy" id="559628"/>
    <lineage>
        <taxon>Bacteria</taxon>
        <taxon>Bacillati</taxon>
        <taxon>Actinomycetota</taxon>
        <taxon>Actinomycetes</taxon>
        <taxon>Kineosporiales</taxon>
        <taxon>Kineosporiaceae</taxon>
        <taxon>Kineococcus</taxon>
    </lineage>
</organism>
<evidence type="ECO:0000313" key="5">
    <source>
        <dbReference type="Proteomes" id="UP000238083"/>
    </source>
</evidence>
<proteinExistence type="predicted"/>
<dbReference type="InterPro" id="IPR036374">
    <property type="entry name" value="OxRdtase_Mopterin-bd_sf"/>
</dbReference>
<dbReference type="AlphaFoldDB" id="A0A2T0R160"/>
<dbReference type="SUPFAM" id="SSF56524">
    <property type="entry name" value="Oxidoreductase molybdopterin-binding domain"/>
    <property type="match status" value="1"/>
</dbReference>
<accession>A0A2T0R160</accession>
<dbReference type="InterPro" id="IPR000572">
    <property type="entry name" value="OxRdtase_Mopterin-bd_dom"/>
</dbReference>
<dbReference type="Gene3D" id="3.90.420.10">
    <property type="entry name" value="Oxidoreductase, molybdopterin-binding domain"/>
    <property type="match status" value="1"/>
</dbReference>
<protein>
    <submittedName>
        <fullName evidence="4">DMSO/TMAO reductase YedYZ molybdopterin-dependent catalytic subunit</fullName>
    </submittedName>
</protein>
<dbReference type="GO" id="GO:0008482">
    <property type="term" value="F:sulfite oxidase activity"/>
    <property type="evidence" value="ECO:0007669"/>
    <property type="project" value="TreeGrafter"/>
</dbReference>
<evidence type="ECO:0000256" key="1">
    <source>
        <dbReference type="SAM" id="MobiDB-lite"/>
    </source>
</evidence>
<dbReference type="Pfam" id="PF17957">
    <property type="entry name" value="Big_7"/>
    <property type="match status" value="1"/>
</dbReference>
<feature type="transmembrane region" description="Helical" evidence="2">
    <location>
        <begin position="141"/>
        <end position="162"/>
    </location>
</feature>
<comment type="caution">
    <text evidence="4">The sequence shown here is derived from an EMBL/GenBank/DDBJ whole genome shotgun (WGS) entry which is preliminary data.</text>
</comment>
<feature type="transmembrane region" description="Helical" evidence="2">
    <location>
        <begin position="28"/>
        <end position="54"/>
    </location>
</feature>
<dbReference type="SUPFAM" id="SSF81296">
    <property type="entry name" value="E set domains"/>
    <property type="match status" value="1"/>
</dbReference>
<keyword evidence="2" id="KW-1133">Transmembrane helix</keyword>
<evidence type="ECO:0000256" key="2">
    <source>
        <dbReference type="SAM" id="Phobius"/>
    </source>
</evidence>
<gene>
    <name evidence="4" type="ORF">CLV37_109209</name>
</gene>
<dbReference type="RefSeq" id="WP_211298752.1">
    <property type="nucleotide sequence ID" value="NZ_PVZF01000009.1"/>
</dbReference>
<dbReference type="PANTHER" id="PTHR19372:SF7">
    <property type="entry name" value="SULFITE OXIDASE, MITOCHONDRIAL"/>
    <property type="match status" value="1"/>
</dbReference>
<dbReference type="GO" id="GO:0006790">
    <property type="term" value="P:sulfur compound metabolic process"/>
    <property type="evidence" value="ECO:0007669"/>
    <property type="project" value="TreeGrafter"/>
</dbReference>
<reference evidence="4 5" key="1">
    <citation type="submission" date="2018-03" db="EMBL/GenBank/DDBJ databases">
        <title>Genomic Encyclopedia of Archaeal and Bacterial Type Strains, Phase II (KMG-II): from individual species to whole genera.</title>
        <authorList>
            <person name="Goeker M."/>
        </authorList>
    </citation>
    <scope>NUCLEOTIDE SEQUENCE [LARGE SCALE GENOMIC DNA]</scope>
    <source>
        <strain evidence="4 5">DSM 19711</strain>
    </source>
</reference>
<feature type="transmembrane region" description="Helical" evidence="2">
    <location>
        <begin position="183"/>
        <end position="202"/>
    </location>
</feature>
<keyword evidence="2" id="KW-0472">Membrane</keyword>
<dbReference type="InterPro" id="IPR014756">
    <property type="entry name" value="Ig_E-set"/>
</dbReference>
<keyword evidence="2" id="KW-0812">Transmembrane</keyword>
<feature type="compositionally biased region" description="Basic residues" evidence="1">
    <location>
        <begin position="10"/>
        <end position="20"/>
    </location>
</feature>
<sequence length="530" mass="55850">MRRRPDPTARARRPGRGRPPRRPEVPPTALRGLLAGLLSGGLTLGVGTLLASFVTRSADPVLGVGQEFIARTPEWLKEWAIRQFGQSDKAVLLGSLYATLVVLFAVVGLVAVRWLRAALVLVAVLGAAAIGATAHRPDATALSWVPSTVGTLAGAAALVLLVRAVRRGAAGGRGTRSLSRRSVLFGAVAGTAAVTAGAGTVVNRSHSVAATRAGIRLPAPASPAAALPAGVDPTEGITPYVTSAKDFYRVDTALSVPQVDVSTWSLRIHGMVEREVTVTFEDLLGEDLHERWMTMTCVSNEVGGNLAGNARWLGVPLTTLLDRAGIADGADMLFSTSVDGFTVSTPLAEATDGRDSMIAIGMDGEPLTDVHGFPARMIVPGLYGFVSACKWITDVEVTRFDAKTAYWTDRGWAPQAPIKTATRIDVPASFAKVASGRTVPVAGVAWAQTRGISRVEVSVDDGEWVEATLVPTVNPSTWVQWTYAWDGAEPGNHTVRARATDGTGQLQTQDVVKPIPDGSSGWPSKFFTVT</sequence>
<evidence type="ECO:0000313" key="4">
    <source>
        <dbReference type="EMBL" id="PRY13019.1"/>
    </source>
</evidence>
<dbReference type="EMBL" id="PVZF01000009">
    <property type="protein sequence ID" value="PRY13019.1"/>
    <property type="molecule type" value="Genomic_DNA"/>
</dbReference>
<name>A0A2T0R160_9ACTN</name>
<dbReference type="Gene3D" id="2.60.40.650">
    <property type="match status" value="1"/>
</dbReference>
<dbReference type="GO" id="GO:0020037">
    <property type="term" value="F:heme binding"/>
    <property type="evidence" value="ECO:0007669"/>
    <property type="project" value="TreeGrafter"/>
</dbReference>
<feature type="transmembrane region" description="Helical" evidence="2">
    <location>
        <begin position="117"/>
        <end position="135"/>
    </location>
</feature>
<dbReference type="PANTHER" id="PTHR19372">
    <property type="entry name" value="SULFITE REDUCTASE"/>
    <property type="match status" value="1"/>
</dbReference>